<keyword evidence="3" id="KW-1185">Reference proteome</keyword>
<reference evidence="2 3" key="1">
    <citation type="submission" date="2016-05" db="EMBL/GenBank/DDBJ databases">
        <title>Genomic and physiological characterization of Planctopirus sp. isolated from fresh water lake.</title>
        <authorList>
            <person name="Subhash Y."/>
            <person name="Ramana C."/>
        </authorList>
    </citation>
    <scope>NUCLEOTIDE SEQUENCE [LARGE SCALE GENOMIC DNA]</scope>
    <source>
        <strain evidence="2 3">JC280</strain>
    </source>
</reference>
<dbReference type="Proteomes" id="UP000094828">
    <property type="component" value="Unassembled WGS sequence"/>
</dbReference>
<evidence type="ECO:0000313" key="2">
    <source>
        <dbReference type="EMBL" id="ODA34787.1"/>
    </source>
</evidence>
<organism evidence="2 3">
    <name type="scientific">Planctopirus hydrillae</name>
    <dbReference type="NCBI Taxonomy" id="1841610"/>
    <lineage>
        <taxon>Bacteria</taxon>
        <taxon>Pseudomonadati</taxon>
        <taxon>Planctomycetota</taxon>
        <taxon>Planctomycetia</taxon>
        <taxon>Planctomycetales</taxon>
        <taxon>Planctomycetaceae</taxon>
        <taxon>Planctopirus</taxon>
    </lineage>
</organism>
<feature type="compositionally biased region" description="Polar residues" evidence="1">
    <location>
        <begin position="14"/>
        <end position="25"/>
    </location>
</feature>
<name>A0A1C3ENF9_9PLAN</name>
<dbReference type="AlphaFoldDB" id="A0A1C3ENF9"/>
<protein>
    <submittedName>
        <fullName evidence="2">Uncharacterized protein</fullName>
    </submittedName>
</protein>
<sequence>MNTSDHDRQERQSVTRSDFPTTQRGSKPAGFNIRDEPTPCGVHRPKSQVQIFDLSMLNPICRSHLESFRRRDRKET</sequence>
<feature type="compositionally biased region" description="Basic and acidic residues" evidence="1">
    <location>
        <begin position="1"/>
        <end position="13"/>
    </location>
</feature>
<comment type="caution">
    <text evidence="2">The sequence shown here is derived from an EMBL/GenBank/DDBJ whole genome shotgun (WGS) entry which is preliminary data.</text>
</comment>
<feature type="region of interest" description="Disordered" evidence="1">
    <location>
        <begin position="1"/>
        <end position="44"/>
    </location>
</feature>
<gene>
    <name evidence="2" type="ORF">A6X21_03770</name>
</gene>
<accession>A0A1C3ENF9</accession>
<evidence type="ECO:0000313" key="3">
    <source>
        <dbReference type="Proteomes" id="UP000094828"/>
    </source>
</evidence>
<proteinExistence type="predicted"/>
<dbReference type="EMBL" id="LYDR01000039">
    <property type="protein sequence ID" value="ODA34787.1"/>
    <property type="molecule type" value="Genomic_DNA"/>
</dbReference>
<evidence type="ECO:0000256" key="1">
    <source>
        <dbReference type="SAM" id="MobiDB-lite"/>
    </source>
</evidence>